<evidence type="ECO:0000313" key="5">
    <source>
        <dbReference type="Proteomes" id="UP000036000"/>
    </source>
</evidence>
<protein>
    <recommendedName>
        <fullName evidence="6">LPXTG cell wall anchor domain-containing protein</fullName>
    </recommendedName>
</protein>
<gene>
    <name evidence="4" type="ORF">ABN16_02675</name>
</gene>
<feature type="chain" id="PRO_5042114879" description="LPXTG cell wall anchor domain-containing protein" evidence="3">
    <location>
        <begin position="27"/>
        <end position="85"/>
    </location>
</feature>
<keyword evidence="2" id="KW-0472">Membrane</keyword>
<dbReference type="AlphaFoldDB" id="A0AAC8UU96"/>
<keyword evidence="5" id="KW-1185">Reference proteome</keyword>
<reference evidence="4 5" key="1">
    <citation type="submission" date="2015-07" db="EMBL/GenBank/DDBJ databases">
        <title>Lactobacillus korensis/26-25/ whole genome sequencing.</title>
        <authorList>
            <person name="Kim M.K."/>
            <person name="Im W.-T."/>
            <person name="Srinivasan S."/>
            <person name="Lee J.-J."/>
        </authorList>
    </citation>
    <scope>NUCLEOTIDE SEQUENCE [LARGE SCALE GENOMIC DNA]</scope>
    <source>
        <strain evidence="4 5">26-25</strain>
    </source>
</reference>
<feature type="region of interest" description="Disordered" evidence="1">
    <location>
        <begin position="34"/>
        <end position="56"/>
    </location>
</feature>
<evidence type="ECO:0000256" key="1">
    <source>
        <dbReference type="SAM" id="MobiDB-lite"/>
    </source>
</evidence>
<evidence type="ECO:0000313" key="4">
    <source>
        <dbReference type="EMBL" id="AKP64007.1"/>
    </source>
</evidence>
<feature type="transmembrane region" description="Helical" evidence="2">
    <location>
        <begin position="63"/>
        <end position="80"/>
    </location>
</feature>
<keyword evidence="2" id="KW-1133">Transmembrane helix</keyword>
<dbReference type="Proteomes" id="UP000036000">
    <property type="component" value="Chromosome"/>
</dbReference>
<proteinExistence type="predicted"/>
<organism evidence="4 5">
    <name type="scientific">Levilactobacillus koreensis</name>
    <dbReference type="NCBI Taxonomy" id="637971"/>
    <lineage>
        <taxon>Bacteria</taxon>
        <taxon>Bacillati</taxon>
        <taxon>Bacillota</taxon>
        <taxon>Bacilli</taxon>
        <taxon>Lactobacillales</taxon>
        <taxon>Lactobacillaceae</taxon>
        <taxon>Levilactobacillus</taxon>
    </lineage>
</organism>
<dbReference type="KEGG" id="lko:ABN16_02675"/>
<evidence type="ECO:0000256" key="2">
    <source>
        <dbReference type="SAM" id="Phobius"/>
    </source>
</evidence>
<keyword evidence="2" id="KW-0812">Transmembrane</keyword>
<feature type="signal peptide" evidence="3">
    <location>
        <begin position="1"/>
        <end position="26"/>
    </location>
</feature>
<name>A0AAC8UU96_9LACO</name>
<dbReference type="EMBL" id="CP012033">
    <property type="protein sequence ID" value="AKP64007.1"/>
    <property type="molecule type" value="Genomic_DNA"/>
</dbReference>
<keyword evidence="3" id="KW-0732">Signal</keyword>
<evidence type="ECO:0008006" key="6">
    <source>
        <dbReference type="Google" id="ProtNLM"/>
    </source>
</evidence>
<evidence type="ECO:0000256" key="3">
    <source>
        <dbReference type="SAM" id="SignalP"/>
    </source>
</evidence>
<accession>A0AAC8UU96</accession>
<sequence>MMTKMMKWLIALLLGLVLLGSGSVLAVAAQPAQTETTRGNQRGVTTSIQQSVPQSSRHQATELIWLGATLIGAIGLSWALNRHHK</sequence>